<sequence length="335" mass="34172" precursor="true">MSATTAEPLGGDRSASALLARLRRAGVAAWMPYVYVASLGLAIWLLQPALIDGPGAVDVRFSAVVPLALVAFGQTLVMFTRGIDLAVGGVISTVTALLATRGADGASLWLLLAAVVALGGVGGLVNGVAVAVTRLQPFIVTLATWSIFGGVALLILPQEGGASPPALTEAVLGSWLGVPKALWVVLALLALWLWLRDSRLIGDLRAIGSDEQRARLIGVPIARRTIQAYVLSGLFAALAGIWIAAQTGSGSPTAGDPYILSSVAAVVLGGTSIFGGTGSAAASIVGAIAFLMIPDLIAALALESFWSTFFQGALLVAAVTVSSVAAQLKRRRGRS</sequence>
<feature type="transmembrane region" description="Helical" evidence="6">
    <location>
        <begin position="308"/>
        <end position="328"/>
    </location>
</feature>
<dbReference type="Pfam" id="PF02653">
    <property type="entry name" value="BPD_transp_2"/>
    <property type="match status" value="1"/>
</dbReference>
<dbReference type="Proteomes" id="UP000008229">
    <property type="component" value="Chromosome"/>
</dbReference>
<feature type="transmembrane region" description="Helical" evidence="6">
    <location>
        <begin position="85"/>
        <end position="103"/>
    </location>
</feature>
<dbReference type="InterPro" id="IPR001851">
    <property type="entry name" value="ABC_transp_permease"/>
</dbReference>
<dbReference type="HOGENOM" id="CLU_028880_3_2_11"/>
<keyword evidence="5 6" id="KW-0472">Membrane</keyword>
<dbReference type="STRING" id="469383.Cwoe_2745"/>
<feature type="transmembrane region" description="Helical" evidence="6">
    <location>
        <begin position="281"/>
        <end position="302"/>
    </location>
</feature>
<dbReference type="EMBL" id="CP001854">
    <property type="protein sequence ID" value="ADB51164.1"/>
    <property type="molecule type" value="Genomic_DNA"/>
</dbReference>
<evidence type="ECO:0000256" key="6">
    <source>
        <dbReference type="SAM" id="Phobius"/>
    </source>
</evidence>
<dbReference type="CDD" id="cd06579">
    <property type="entry name" value="TM_PBP1_transp_AraH_like"/>
    <property type="match status" value="1"/>
</dbReference>
<dbReference type="GO" id="GO:0005886">
    <property type="term" value="C:plasma membrane"/>
    <property type="evidence" value="ECO:0007669"/>
    <property type="project" value="UniProtKB-SubCell"/>
</dbReference>
<dbReference type="RefSeq" id="WP_012934215.1">
    <property type="nucleotide sequence ID" value="NC_013739.1"/>
</dbReference>
<evidence type="ECO:0000256" key="4">
    <source>
        <dbReference type="ARBA" id="ARBA00022989"/>
    </source>
</evidence>
<evidence type="ECO:0000256" key="3">
    <source>
        <dbReference type="ARBA" id="ARBA00022692"/>
    </source>
</evidence>
<feature type="transmembrane region" description="Helical" evidence="6">
    <location>
        <begin position="176"/>
        <end position="195"/>
    </location>
</feature>
<evidence type="ECO:0000256" key="1">
    <source>
        <dbReference type="ARBA" id="ARBA00004651"/>
    </source>
</evidence>
<evidence type="ECO:0000256" key="2">
    <source>
        <dbReference type="ARBA" id="ARBA00022475"/>
    </source>
</evidence>
<feature type="transmembrane region" description="Helical" evidence="6">
    <location>
        <begin position="257"/>
        <end position="274"/>
    </location>
</feature>
<feature type="transmembrane region" description="Helical" evidence="6">
    <location>
        <begin position="59"/>
        <end position="78"/>
    </location>
</feature>
<dbReference type="PANTHER" id="PTHR32196:SF72">
    <property type="entry name" value="RIBOSE IMPORT PERMEASE PROTEIN RBSC"/>
    <property type="match status" value="1"/>
</dbReference>
<keyword evidence="4 6" id="KW-1133">Transmembrane helix</keyword>
<reference evidence="7 8" key="1">
    <citation type="journal article" date="2010" name="Stand. Genomic Sci.">
        <title>Complete genome sequence of Conexibacter woesei type strain (ID131577).</title>
        <authorList>
            <person name="Pukall R."/>
            <person name="Lapidus A."/>
            <person name="Glavina Del Rio T."/>
            <person name="Copeland A."/>
            <person name="Tice H."/>
            <person name="Cheng J.-F."/>
            <person name="Lucas S."/>
            <person name="Chen F."/>
            <person name="Nolan M."/>
            <person name="Bruce D."/>
            <person name="Goodwin L."/>
            <person name="Pitluck S."/>
            <person name="Mavromatis K."/>
            <person name="Ivanova N."/>
            <person name="Ovchinnikova G."/>
            <person name="Pati A."/>
            <person name="Chen A."/>
            <person name="Palaniappan K."/>
            <person name="Land M."/>
            <person name="Hauser L."/>
            <person name="Chang Y.-J."/>
            <person name="Jeffries C.D."/>
            <person name="Chain P."/>
            <person name="Meincke L."/>
            <person name="Sims D."/>
            <person name="Brettin T."/>
            <person name="Detter J.C."/>
            <person name="Rohde M."/>
            <person name="Goeker M."/>
            <person name="Bristow J."/>
            <person name="Eisen J.A."/>
            <person name="Markowitz V."/>
            <person name="Kyrpides N.C."/>
            <person name="Klenk H.-P."/>
            <person name="Hugenholtz P."/>
        </authorList>
    </citation>
    <scope>NUCLEOTIDE SEQUENCE [LARGE SCALE GENOMIC DNA]</scope>
    <source>
        <strain evidence="8">DSM 14684 / CIP 108061 / JCM 11494 / NBRC 100937 / ID131577</strain>
    </source>
</reference>
<proteinExistence type="predicted"/>
<dbReference type="AlphaFoldDB" id="D3F9V2"/>
<protein>
    <submittedName>
        <fullName evidence="7">Inner-membrane translocator</fullName>
    </submittedName>
</protein>
<dbReference type="KEGG" id="cwo:Cwoe_2745"/>
<comment type="subcellular location">
    <subcellularLocation>
        <location evidence="1">Cell membrane</location>
        <topology evidence="1">Multi-pass membrane protein</topology>
    </subcellularLocation>
</comment>
<keyword evidence="3 6" id="KW-0812">Transmembrane</keyword>
<evidence type="ECO:0000313" key="7">
    <source>
        <dbReference type="EMBL" id="ADB51164.1"/>
    </source>
</evidence>
<feature type="transmembrane region" description="Helical" evidence="6">
    <location>
        <begin position="109"/>
        <end position="131"/>
    </location>
</feature>
<feature type="transmembrane region" description="Helical" evidence="6">
    <location>
        <begin position="138"/>
        <end position="156"/>
    </location>
</feature>
<feature type="transmembrane region" description="Helical" evidence="6">
    <location>
        <begin position="27"/>
        <end position="47"/>
    </location>
</feature>
<dbReference type="OrthoDB" id="9808136at2"/>
<dbReference type="eggNOG" id="COG1172">
    <property type="taxonomic scope" value="Bacteria"/>
</dbReference>
<accession>D3F9V2</accession>
<name>D3F9V2_CONWI</name>
<dbReference type="GO" id="GO:0022857">
    <property type="term" value="F:transmembrane transporter activity"/>
    <property type="evidence" value="ECO:0007669"/>
    <property type="project" value="InterPro"/>
</dbReference>
<gene>
    <name evidence="7" type="ordered locus">Cwoe_2745</name>
</gene>
<reference evidence="8" key="2">
    <citation type="submission" date="2010-01" db="EMBL/GenBank/DDBJ databases">
        <title>The complete genome of Conexibacter woesei DSM 14684.</title>
        <authorList>
            <consortium name="US DOE Joint Genome Institute (JGI-PGF)"/>
            <person name="Lucas S."/>
            <person name="Copeland A."/>
            <person name="Lapidus A."/>
            <person name="Glavina del Rio T."/>
            <person name="Dalin E."/>
            <person name="Tice H."/>
            <person name="Bruce D."/>
            <person name="Goodwin L."/>
            <person name="Pitluck S."/>
            <person name="Kyrpides N."/>
            <person name="Mavromatis K."/>
            <person name="Ivanova N."/>
            <person name="Mikhailova N."/>
            <person name="Chertkov O."/>
            <person name="Brettin T."/>
            <person name="Detter J.C."/>
            <person name="Han C."/>
            <person name="Larimer F."/>
            <person name="Land M."/>
            <person name="Hauser L."/>
            <person name="Markowitz V."/>
            <person name="Cheng J.-F."/>
            <person name="Hugenholtz P."/>
            <person name="Woyke T."/>
            <person name="Wu D."/>
            <person name="Pukall R."/>
            <person name="Steenblock K."/>
            <person name="Schneider S."/>
            <person name="Klenk H.-P."/>
            <person name="Eisen J.A."/>
        </authorList>
    </citation>
    <scope>NUCLEOTIDE SEQUENCE [LARGE SCALE GENOMIC DNA]</scope>
    <source>
        <strain evidence="8">DSM 14684 / CIP 108061 / JCM 11494 / NBRC 100937 / ID131577</strain>
    </source>
</reference>
<organism evidence="7 8">
    <name type="scientific">Conexibacter woesei (strain DSM 14684 / CCUG 47730 / CIP 108061 / JCM 11494 / NBRC 100937 / ID131577)</name>
    <dbReference type="NCBI Taxonomy" id="469383"/>
    <lineage>
        <taxon>Bacteria</taxon>
        <taxon>Bacillati</taxon>
        <taxon>Actinomycetota</taxon>
        <taxon>Thermoleophilia</taxon>
        <taxon>Solirubrobacterales</taxon>
        <taxon>Conexibacteraceae</taxon>
        <taxon>Conexibacter</taxon>
    </lineage>
</organism>
<evidence type="ECO:0000256" key="5">
    <source>
        <dbReference type="ARBA" id="ARBA00023136"/>
    </source>
</evidence>
<dbReference type="PANTHER" id="PTHR32196">
    <property type="entry name" value="ABC TRANSPORTER PERMEASE PROTEIN YPHD-RELATED-RELATED"/>
    <property type="match status" value="1"/>
</dbReference>
<evidence type="ECO:0000313" key="8">
    <source>
        <dbReference type="Proteomes" id="UP000008229"/>
    </source>
</evidence>
<feature type="transmembrane region" description="Helical" evidence="6">
    <location>
        <begin position="226"/>
        <end position="245"/>
    </location>
</feature>
<keyword evidence="8" id="KW-1185">Reference proteome</keyword>
<keyword evidence="2" id="KW-1003">Cell membrane</keyword>